<name>E4YFW0_OIKDI</name>
<dbReference type="EMBL" id="FN654503">
    <property type="protein sequence ID" value="CBY34384.1"/>
    <property type="molecule type" value="Genomic_DNA"/>
</dbReference>
<evidence type="ECO:0000256" key="9">
    <source>
        <dbReference type="SAM" id="MobiDB-lite"/>
    </source>
</evidence>
<keyword evidence="6" id="KW-0255">Endonuclease</keyword>
<sequence>MFPSGDRAVKVPYVSDPRHEDFYNNFDNGNCNAAIDTVSTGELVELVQREIGATINVGDNADNAREVAQILLANRQAFTTPTRLIGRFKPYEAGIPTQPGKARCIHQWRVPEKHKAPLSDVVNTLKQQGILVPCPDSKGWNTPISCVGKRDGGVRLVMNLNLTINKLLTETDTYSLPYLDQATEIPIGMKFFGCLDLASGYYNIAIKKEDQVKTSIHWNGEQLMFTRCPFGMRHSGNIFCRALHHALHTMKNRQHVTVFVDDLCIHTPDFQSFCSTLSELLRLIREFGFVVKGRKVCLLFPEVRWLGRLISAEGQRPDPDNVDAILKMSPPKNFKGLQSLLGLLNWVRSFCSIKSGDNIADTNFSTLIRPISALIKVNRPRGPFTWNREHTAALNLIKQKLSSPEMIYFPDFSLPFVLCTDASSVASGWCLLQVHEGKSRIIRVGSKTFTSAQSRYSATEREALGICTAVGDCRTYLFGTPFTIRCDHQALVYIDAKISKNDKLARWASYLSQFDFVLTYLPGDENTVADYFSRPPNYDYTRPKNPNAPEPAGVFRDFHGFRIYVPSWVRLDRRPKIEFQPSDLCNGDGLVSHVASKPPTEVGLNQQNSITAEQYADSACKEALEALIHDRPPRFDQNCEESQFLSRNFSNLSLCPESGSLKFKERVFVPVGIRPSVLIAFHDKRNHAGQARMRETMNHLTWPSIFTDIDNYARSCNCNHAKGGRGRCHTPGLLPTPKGSRPFERLLIDFVELPPARSGHRYCVTILCTFTKFLIAVPTRRCRAIDAVEALQKHVLEIYPHPEVIASDRGQHFCSNLNALFAKINNIHWHHHVSFRPQSCGLLESRHRELKSSIFIMTHTLSVDWPTVLSRVVFIMNAATNKSTRQSPFKALWGVDPIISEFDKSDLPPSGADIPTFLRNRKMVTDLLHDKIKICQEEADEKVRNSRPKIEPEELEPGDEVLLKKELSALAKSTRLKWVGPFTVCKSNGHVVLVADSEGRQDWVHRSQCHKKVDRFPHLGEVPPFPNMKIPLRLTTPTPIENSRPLNPPTPDLICAPEEPAPNTTAGPDDTVFFDCATDLNVSRNSIEAPLTPIPEEPTVPLNPPQNAPWGEIAPLTSIPAQSKSAFSNSQTRRKVSAARQPSSASPSRTRSRARQDSEQNMSDRSLAKRLQAEERRRSTRVNKSYFT</sequence>
<dbReference type="CDD" id="cd09274">
    <property type="entry name" value="RNase_HI_RT_Ty3"/>
    <property type="match status" value="1"/>
</dbReference>
<dbReference type="GO" id="GO:0003964">
    <property type="term" value="F:RNA-directed DNA polymerase activity"/>
    <property type="evidence" value="ECO:0007669"/>
    <property type="project" value="UniProtKB-KW"/>
</dbReference>
<dbReference type="InterPro" id="IPR036397">
    <property type="entry name" value="RNaseH_sf"/>
</dbReference>
<dbReference type="InterPro" id="IPR041373">
    <property type="entry name" value="RT_RNaseH"/>
</dbReference>
<dbReference type="InterPro" id="IPR001584">
    <property type="entry name" value="Integrase_cat-core"/>
</dbReference>
<keyword evidence="5" id="KW-0540">Nuclease</keyword>
<reference evidence="11" key="1">
    <citation type="journal article" date="2010" name="Science">
        <title>Plasticity of animal genome architecture unmasked by rapid evolution of a pelagic tunicate.</title>
        <authorList>
            <person name="Denoeud F."/>
            <person name="Henriet S."/>
            <person name="Mungpakdee S."/>
            <person name="Aury J.M."/>
            <person name="Da Silva C."/>
            <person name="Brinkmann H."/>
            <person name="Mikhaleva J."/>
            <person name="Olsen L.C."/>
            <person name="Jubin C."/>
            <person name="Canestro C."/>
            <person name="Bouquet J.M."/>
            <person name="Danks G."/>
            <person name="Poulain J."/>
            <person name="Campsteijn C."/>
            <person name="Adamski M."/>
            <person name="Cross I."/>
            <person name="Yadetie F."/>
            <person name="Muffato M."/>
            <person name="Louis A."/>
            <person name="Butcher S."/>
            <person name="Tsagkogeorga G."/>
            <person name="Konrad A."/>
            <person name="Singh S."/>
            <person name="Jensen M.F."/>
            <person name="Cong E.H."/>
            <person name="Eikeseth-Otteraa H."/>
            <person name="Noel B."/>
            <person name="Anthouard V."/>
            <person name="Porcel B.M."/>
            <person name="Kachouri-Lafond R."/>
            <person name="Nishino A."/>
            <person name="Ugolini M."/>
            <person name="Chourrout P."/>
            <person name="Nishida H."/>
            <person name="Aasland R."/>
            <person name="Huzurbazar S."/>
            <person name="Westhof E."/>
            <person name="Delsuc F."/>
            <person name="Lehrach H."/>
            <person name="Reinhardt R."/>
            <person name="Weissenbach J."/>
            <person name="Roy S.W."/>
            <person name="Artiguenave F."/>
            <person name="Postlethwait J.H."/>
            <person name="Manak J.R."/>
            <person name="Thompson E.M."/>
            <person name="Jaillon O."/>
            <person name="Du Pasquier L."/>
            <person name="Boudinot P."/>
            <person name="Liberles D.A."/>
            <person name="Volff J.N."/>
            <person name="Philippe H."/>
            <person name="Lenhard B."/>
            <person name="Roest Crollius H."/>
            <person name="Wincker P."/>
            <person name="Chourrout D."/>
        </authorList>
    </citation>
    <scope>NUCLEOTIDE SEQUENCE [LARGE SCALE GENOMIC DNA]</scope>
</reference>
<dbReference type="Proteomes" id="UP000011014">
    <property type="component" value="Unassembled WGS sequence"/>
</dbReference>
<dbReference type="SUPFAM" id="SSF53098">
    <property type="entry name" value="Ribonuclease H-like"/>
    <property type="match status" value="1"/>
</dbReference>
<dbReference type="Pfam" id="PF00078">
    <property type="entry name" value="RVT_1"/>
    <property type="match status" value="1"/>
</dbReference>
<feature type="compositionally biased region" description="Low complexity" evidence="9">
    <location>
        <begin position="1138"/>
        <end position="1149"/>
    </location>
</feature>
<evidence type="ECO:0000256" key="6">
    <source>
        <dbReference type="ARBA" id="ARBA00022759"/>
    </source>
</evidence>
<protein>
    <recommendedName>
        <fullName evidence="2">ribonuclease H</fullName>
        <ecNumber evidence="2">3.1.26.4</ecNumber>
    </recommendedName>
</protein>
<comment type="similarity">
    <text evidence="1">Belongs to the beta type-B retroviral polymerase family. HERV class-II K(HML-2) pol subfamily.</text>
</comment>
<feature type="compositionally biased region" description="Pro residues" evidence="9">
    <location>
        <begin position="1092"/>
        <end position="1107"/>
    </location>
</feature>
<evidence type="ECO:0000256" key="3">
    <source>
        <dbReference type="ARBA" id="ARBA00022679"/>
    </source>
</evidence>
<organism evidence="11">
    <name type="scientific">Oikopleura dioica</name>
    <name type="common">Tunicate</name>
    <dbReference type="NCBI Taxonomy" id="34765"/>
    <lineage>
        <taxon>Eukaryota</taxon>
        <taxon>Metazoa</taxon>
        <taxon>Chordata</taxon>
        <taxon>Tunicata</taxon>
        <taxon>Appendicularia</taxon>
        <taxon>Copelata</taxon>
        <taxon>Oikopleuridae</taxon>
        <taxon>Oikopleura</taxon>
    </lineage>
</organism>
<proteinExistence type="inferred from homology"/>
<dbReference type="GO" id="GO:0003676">
    <property type="term" value="F:nucleic acid binding"/>
    <property type="evidence" value="ECO:0007669"/>
    <property type="project" value="InterPro"/>
</dbReference>
<evidence type="ECO:0000256" key="1">
    <source>
        <dbReference type="ARBA" id="ARBA00010879"/>
    </source>
</evidence>
<dbReference type="InterPro" id="IPR000477">
    <property type="entry name" value="RT_dom"/>
</dbReference>
<dbReference type="Gene3D" id="2.30.30.850">
    <property type="match status" value="1"/>
</dbReference>
<dbReference type="PANTHER" id="PTHR37984:SF5">
    <property type="entry name" value="PROTEIN NYNRIN-LIKE"/>
    <property type="match status" value="1"/>
</dbReference>
<dbReference type="GO" id="GO:0004523">
    <property type="term" value="F:RNA-DNA hybrid ribonuclease activity"/>
    <property type="evidence" value="ECO:0007669"/>
    <property type="project" value="UniProtKB-EC"/>
</dbReference>
<evidence type="ECO:0000256" key="7">
    <source>
        <dbReference type="ARBA" id="ARBA00022801"/>
    </source>
</evidence>
<keyword evidence="4" id="KW-0548">Nucleotidyltransferase</keyword>
<dbReference type="AlphaFoldDB" id="E4YFW0"/>
<evidence type="ECO:0000256" key="2">
    <source>
        <dbReference type="ARBA" id="ARBA00012180"/>
    </source>
</evidence>
<dbReference type="SUPFAM" id="SSF56672">
    <property type="entry name" value="DNA/RNA polymerases"/>
    <property type="match status" value="1"/>
</dbReference>
<dbReference type="GO" id="GO:0015074">
    <property type="term" value="P:DNA integration"/>
    <property type="evidence" value="ECO:0007669"/>
    <property type="project" value="InterPro"/>
</dbReference>
<evidence type="ECO:0000256" key="5">
    <source>
        <dbReference type="ARBA" id="ARBA00022722"/>
    </source>
</evidence>
<dbReference type="Gene3D" id="3.30.420.10">
    <property type="entry name" value="Ribonuclease H-like superfamily/Ribonuclease H"/>
    <property type="match status" value="1"/>
</dbReference>
<feature type="compositionally biased region" description="Polar residues" evidence="9">
    <location>
        <begin position="1119"/>
        <end position="1131"/>
    </location>
</feature>
<dbReference type="Pfam" id="PF00665">
    <property type="entry name" value="rve"/>
    <property type="match status" value="1"/>
</dbReference>
<dbReference type="PANTHER" id="PTHR37984">
    <property type="entry name" value="PROTEIN CBG26694"/>
    <property type="match status" value="1"/>
</dbReference>
<dbReference type="InterPro" id="IPR012337">
    <property type="entry name" value="RNaseH-like_sf"/>
</dbReference>
<dbReference type="CDD" id="cd01647">
    <property type="entry name" value="RT_LTR"/>
    <property type="match status" value="1"/>
</dbReference>
<keyword evidence="7" id="KW-0378">Hydrolase</keyword>
<dbReference type="InterPro" id="IPR050951">
    <property type="entry name" value="Retrovirus_Pol_polyprotein"/>
</dbReference>
<accession>E4YFW0</accession>
<feature type="domain" description="Integrase catalytic" evidence="10">
    <location>
        <begin position="738"/>
        <end position="896"/>
    </location>
</feature>
<dbReference type="Gene3D" id="1.10.340.70">
    <property type="match status" value="1"/>
</dbReference>
<keyword evidence="3" id="KW-0808">Transferase</keyword>
<dbReference type="Gene3D" id="3.10.10.10">
    <property type="entry name" value="HIV Type 1 Reverse Transcriptase, subunit A, domain 1"/>
    <property type="match status" value="1"/>
</dbReference>
<feature type="region of interest" description="Disordered" evidence="9">
    <location>
        <begin position="1089"/>
        <end position="1188"/>
    </location>
</feature>
<dbReference type="EC" id="3.1.26.4" evidence="2"/>
<dbReference type="PROSITE" id="PS50994">
    <property type="entry name" value="INTEGRASE"/>
    <property type="match status" value="1"/>
</dbReference>
<keyword evidence="8" id="KW-0695">RNA-directed DNA polymerase</keyword>
<dbReference type="Pfam" id="PF17917">
    <property type="entry name" value="RT_RNaseH"/>
    <property type="match status" value="1"/>
</dbReference>
<dbReference type="InterPro" id="IPR043502">
    <property type="entry name" value="DNA/RNA_pol_sf"/>
</dbReference>
<evidence type="ECO:0000256" key="4">
    <source>
        <dbReference type="ARBA" id="ARBA00022695"/>
    </source>
</evidence>
<dbReference type="InterPro" id="IPR043128">
    <property type="entry name" value="Rev_trsase/Diguanyl_cyclase"/>
</dbReference>
<dbReference type="Gene3D" id="3.30.70.270">
    <property type="match status" value="2"/>
</dbReference>
<evidence type="ECO:0000256" key="8">
    <source>
        <dbReference type="ARBA" id="ARBA00022918"/>
    </source>
</evidence>
<gene>
    <name evidence="11" type="ORF">GSOID_T00024407001</name>
</gene>
<evidence type="ECO:0000313" key="11">
    <source>
        <dbReference type="EMBL" id="CBY34384.1"/>
    </source>
</evidence>
<evidence type="ECO:0000259" key="10">
    <source>
        <dbReference type="PROSITE" id="PS50994"/>
    </source>
</evidence>